<feature type="signal peptide" evidence="2">
    <location>
        <begin position="1"/>
        <end position="16"/>
    </location>
</feature>
<dbReference type="EMBL" id="CAJHUB010000752">
    <property type="protein sequence ID" value="CAD7681422.1"/>
    <property type="molecule type" value="Genomic_DNA"/>
</dbReference>
<proteinExistence type="predicted"/>
<dbReference type="EMBL" id="CAJHUB010000752">
    <property type="protein sequence ID" value="CAD7681425.1"/>
    <property type="molecule type" value="Genomic_DNA"/>
</dbReference>
<protein>
    <submittedName>
        <fullName evidence="3">(raccoon dog) hypothetical protein</fullName>
    </submittedName>
</protein>
<evidence type="ECO:0000313" key="4">
    <source>
        <dbReference type="EMBL" id="CAD7681425.1"/>
    </source>
</evidence>
<comment type="caution">
    <text evidence="3">The sequence shown here is derived from an EMBL/GenBank/DDBJ whole genome shotgun (WGS) entry which is preliminary data.</text>
</comment>
<name>A0A811YZ51_NYCPR</name>
<organism evidence="3 5">
    <name type="scientific">Nyctereutes procyonoides</name>
    <name type="common">Raccoon dog</name>
    <name type="synonym">Canis procyonoides</name>
    <dbReference type="NCBI Taxonomy" id="34880"/>
    <lineage>
        <taxon>Eukaryota</taxon>
        <taxon>Metazoa</taxon>
        <taxon>Chordata</taxon>
        <taxon>Craniata</taxon>
        <taxon>Vertebrata</taxon>
        <taxon>Euteleostomi</taxon>
        <taxon>Mammalia</taxon>
        <taxon>Eutheria</taxon>
        <taxon>Laurasiatheria</taxon>
        <taxon>Carnivora</taxon>
        <taxon>Caniformia</taxon>
        <taxon>Canidae</taxon>
        <taxon>Nyctereutes</taxon>
    </lineage>
</organism>
<dbReference type="Proteomes" id="UP000645828">
    <property type="component" value="Unassembled WGS sequence"/>
</dbReference>
<accession>A0A811YZ51</accession>
<feature type="chain" id="PRO_5036221551" evidence="2">
    <location>
        <begin position="17"/>
        <end position="58"/>
    </location>
</feature>
<keyword evidence="2" id="KW-0732">Signal</keyword>
<evidence type="ECO:0000256" key="2">
    <source>
        <dbReference type="SAM" id="SignalP"/>
    </source>
</evidence>
<feature type="region of interest" description="Disordered" evidence="1">
    <location>
        <begin position="37"/>
        <end position="58"/>
    </location>
</feature>
<keyword evidence="5" id="KW-1185">Reference proteome</keyword>
<reference evidence="3" key="1">
    <citation type="submission" date="2020-12" db="EMBL/GenBank/DDBJ databases">
        <authorList>
            <consortium name="Molecular Ecology Group"/>
        </authorList>
    </citation>
    <scope>NUCLEOTIDE SEQUENCE</scope>
    <source>
        <strain evidence="3">TBG_1078</strain>
    </source>
</reference>
<dbReference type="AlphaFoldDB" id="A0A811YZ51"/>
<evidence type="ECO:0000256" key="1">
    <source>
        <dbReference type="SAM" id="MobiDB-lite"/>
    </source>
</evidence>
<gene>
    <name evidence="3" type="ORF">NYPRO_LOCUS14214</name>
    <name evidence="4" type="ORF">NYPRO_LOCUS14217</name>
</gene>
<sequence length="58" mass="6352">MLLLLLSMALLALGSAQGINDATSILATDFTFQREHALSSLGERQREREKPTPPEQGK</sequence>
<evidence type="ECO:0000313" key="3">
    <source>
        <dbReference type="EMBL" id="CAD7681422.1"/>
    </source>
</evidence>
<evidence type="ECO:0000313" key="5">
    <source>
        <dbReference type="Proteomes" id="UP000645828"/>
    </source>
</evidence>